<sequence>MIISKFHCSGTIDYFAQKTQSVKTSDSMTTTPIKHLVVLFDENVSFDHYFGTYPYAANNNRDEPRFIAKPGTPAVNGLNRALLTHNPNSDNPHRLSRRQVMTPDMNHAYAAEQRAYNGGKMNRFVSYAGKGNPIVMDYYDGNTVTALWNYAQNFSMSDHSFNTTFGPSTPGALNLVSGQTHGITAYQNGRTVPTVPGGVANETIYGDLDPYYDNASKSAVKIAAGGKNIGDLMNRKGVTWGWFEGGFSDPSATHKNRAGQSVTDYSPHHEPFQYYRSTANPAHLAPTSVRMIGFSDRANHQYDLTEFWAGVAQGNLPAVSFLKAASYQDGHAGYSDPLDEQNFIVDTINKLQKLPQWKDTAVIIAYDDSDGWYDHVVPPLVNGSGDQINNALSAAGGNGTNKLGGYKDRLGYGPRLPLLVISPYARTNFVDHTLTDQTSILRFVEDNWKLGRIGAHSYDSMAGSIENMFNFKQGTRAKKLFLDPSTGEPIQQGGLGKSQ</sequence>
<proteinExistence type="predicted"/>
<evidence type="ECO:0000313" key="3">
    <source>
        <dbReference type="Proteomes" id="UP000298347"/>
    </source>
</evidence>
<protein>
    <submittedName>
        <fullName evidence="2">Phospholipase</fullName>
    </submittedName>
</protein>
<keyword evidence="1" id="KW-0378">Hydrolase</keyword>
<dbReference type="Gene3D" id="3.40.720.10">
    <property type="entry name" value="Alkaline Phosphatase, subunit A"/>
    <property type="match status" value="2"/>
</dbReference>
<gene>
    <name evidence="2" type="ORF">E4665_17595</name>
</gene>
<dbReference type="OrthoDB" id="980947at2"/>
<dbReference type="Proteomes" id="UP000298347">
    <property type="component" value="Unassembled WGS sequence"/>
</dbReference>
<dbReference type="PANTHER" id="PTHR31956:SF1">
    <property type="entry name" value="NON-SPECIFIC PHOSPHOLIPASE C1"/>
    <property type="match status" value="1"/>
</dbReference>
<comment type="caution">
    <text evidence="2">The sequence shown here is derived from an EMBL/GenBank/DDBJ whole genome shotgun (WGS) entry which is preliminary data.</text>
</comment>
<organism evidence="2 3">
    <name type="scientific">Sporolactobacillus shoreae</name>
    <dbReference type="NCBI Taxonomy" id="1465501"/>
    <lineage>
        <taxon>Bacteria</taxon>
        <taxon>Bacillati</taxon>
        <taxon>Bacillota</taxon>
        <taxon>Bacilli</taxon>
        <taxon>Bacillales</taxon>
        <taxon>Sporolactobacillaceae</taxon>
        <taxon>Sporolactobacillus</taxon>
    </lineage>
</organism>
<accession>A0A4Z0GGS1</accession>
<dbReference type="AlphaFoldDB" id="A0A4Z0GGS1"/>
<reference evidence="2 3" key="1">
    <citation type="journal article" date="2015" name="Int. J. Syst. Evol. Microbiol.">
        <title>Sporolactobacillus shoreae sp. nov. and Sporolactobacillus spathodeae sp. nov., two spore-forming lactic acid bacteria isolated from tree barks in Thailand.</title>
        <authorList>
            <person name="Thamacharoensuk T."/>
            <person name="Kitahara M."/>
            <person name="Ohkuma M."/>
            <person name="Thongchul N."/>
            <person name="Tanasupawat S."/>
        </authorList>
    </citation>
    <scope>NUCLEOTIDE SEQUENCE [LARGE SCALE GENOMIC DNA]</scope>
    <source>
        <strain evidence="2 3">BK92</strain>
    </source>
</reference>
<dbReference type="PANTHER" id="PTHR31956">
    <property type="entry name" value="NON-SPECIFIC PHOSPHOLIPASE C4-RELATED"/>
    <property type="match status" value="1"/>
</dbReference>
<dbReference type="InterPro" id="IPR017850">
    <property type="entry name" value="Alkaline_phosphatase_core_sf"/>
</dbReference>
<evidence type="ECO:0000256" key="1">
    <source>
        <dbReference type="ARBA" id="ARBA00022801"/>
    </source>
</evidence>
<evidence type="ECO:0000313" key="2">
    <source>
        <dbReference type="EMBL" id="TGA95742.1"/>
    </source>
</evidence>
<keyword evidence="3" id="KW-1185">Reference proteome</keyword>
<dbReference type="CDD" id="cd16013">
    <property type="entry name" value="AcpA"/>
    <property type="match status" value="1"/>
</dbReference>
<dbReference type="Pfam" id="PF04185">
    <property type="entry name" value="Phosphoesterase"/>
    <property type="match status" value="1"/>
</dbReference>
<dbReference type="EMBL" id="SRJD01000040">
    <property type="protein sequence ID" value="TGA95742.1"/>
    <property type="molecule type" value="Genomic_DNA"/>
</dbReference>
<name>A0A4Z0GGS1_9BACL</name>
<dbReference type="InterPro" id="IPR007312">
    <property type="entry name" value="Phosphoesterase"/>
</dbReference>
<dbReference type="GO" id="GO:0042578">
    <property type="term" value="F:phosphoric ester hydrolase activity"/>
    <property type="evidence" value="ECO:0007669"/>
    <property type="project" value="UniProtKB-ARBA"/>
</dbReference>